<proteinExistence type="predicted"/>
<dbReference type="InterPro" id="IPR004919">
    <property type="entry name" value="GmrSD_N"/>
</dbReference>
<sequence>MLDQEIKEKSKDIYTDSYSMSVGEIASMYQDGELELQPDYQRFFRWSNTQKSKFIESLMLGIPIPPIFVYQKKDGVWAVVDGLQRLSTILQFMEVLVVDNSEDHVVQELELQGTEFLPSLESKKWSSNGEFNEISTQTKLFFKRSRLDIKIIKYTSDVDAQFELFQRLNTGGTALSPQEIRNSLMVMENKDFYLWFEKLSKNVNFSNCLPLTNRQKSEKVDMEYLLRFLIIRRLKDDEIKGNEDIDPFLTEKMHEIIKDNSFNLEHEEKIFNNVFLFLDSALGEDIFKKFNTEKNKFEGALSTALFEAIIPGIALTLEKSSFEISQVERIQRLEDRIKLLSEDTIYKEKRNQYRPVLRTKELIPYSKVYFDEL</sequence>
<keyword evidence="3" id="KW-1185">Reference proteome</keyword>
<evidence type="ECO:0000259" key="1">
    <source>
        <dbReference type="Pfam" id="PF03235"/>
    </source>
</evidence>
<dbReference type="Proteomes" id="UP000017170">
    <property type="component" value="Unassembled WGS sequence"/>
</dbReference>
<reference evidence="2 3" key="1">
    <citation type="journal article" date="2013" name="Genome Announc.">
        <title>Genome Sequence of the Extreme Obligate Alkaliphile Bacillus marmarensis Strain DSM 21297.</title>
        <authorList>
            <person name="Wernick D.G."/>
            <person name="Choi K.Y."/>
            <person name="Tat C.A."/>
            <person name="Lafontaine Rivera J.G."/>
            <person name="Liao J.C."/>
        </authorList>
    </citation>
    <scope>NUCLEOTIDE SEQUENCE [LARGE SCALE GENOMIC DNA]</scope>
    <source>
        <strain evidence="2 3">DSM 21297</strain>
    </source>
</reference>
<dbReference type="Pfam" id="PF03235">
    <property type="entry name" value="GmrSD_N"/>
    <property type="match status" value="1"/>
</dbReference>
<evidence type="ECO:0000313" key="2">
    <source>
        <dbReference type="EMBL" id="ERN51636.1"/>
    </source>
</evidence>
<dbReference type="EMBL" id="ATAE01000050">
    <property type="protein sequence ID" value="ERN51636.1"/>
    <property type="molecule type" value="Genomic_DNA"/>
</dbReference>
<feature type="domain" description="GmrSD restriction endonucleases N-terminal" evidence="1">
    <location>
        <begin position="28"/>
        <end position="184"/>
    </location>
</feature>
<dbReference type="AlphaFoldDB" id="U6SLW7"/>
<evidence type="ECO:0000313" key="3">
    <source>
        <dbReference type="Proteomes" id="UP000017170"/>
    </source>
</evidence>
<organism evidence="2 3">
    <name type="scientific">Alkalihalophilus marmarensis DSM 21297</name>
    <dbReference type="NCBI Taxonomy" id="1188261"/>
    <lineage>
        <taxon>Bacteria</taxon>
        <taxon>Bacillati</taxon>
        <taxon>Bacillota</taxon>
        <taxon>Bacilli</taxon>
        <taxon>Bacillales</taxon>
        <taxon>Bacillaceae</taxon>
        <taxon>Alkalihalophilus</taxon>
    </lineage>
</organism>
<accession>U6SLW7</accession>
<dbReference type="PATRIC" id="fig|1188261.3.peg.3570"/>
<gene>
    <name evidence="2" type="ORF">A33I_20090</name>
</gene>
<protein>
    <recommendedName>
        <fullName evidence="1">GmrSD restriction endonucleases N-terminal domain-containing protein</fullName>
    </recommendedName>
</protein>
<dbReference type="PANTHER" id="PTHR39639:SF1">
    <property type="entry name" value="DUF262 DOMAIN-CONTAINING PROTEIN"/>
    <property type="match status" value="1"/>
</dbReference>
<dbReference type="RefSeq" id="WP_022629593.1">
    <property type="nucleotide sequence ID" value="NZ_ATAE01000050.1"/>
</dbReference>
<name>U6SLW7_9BACI</name>
<comment type="caution">
    <text evidence="2">The sequence shown here is derived from an EMBL/GenBank/DDBJ whole genome shotgun (WGS) entry which is preliminary data.</text>
</comment>
<dbReference type="PANTHER" id="PTHR39639">
    <property type="entry name" value="CHROMOSOME 16, WHOLE GENOME SHOTGUN SEQUENCE"/>
    <property type="match status" value="1"/>
</dbReference>